<feature type="signal peptide" evidence="1">
    <location>
        <begin position="1"/>
        <end position="22"/>
    </location>
</feature>
<reference evidence="2" key="2">
    <citation type="submission" date="2025-08" db="UniProtKB">
        <authorList>
            <consortium name="Ensembl"/>
        </authorList>
    </citation>
    <scope>IDENTIFICATION</scope>
</reference>
<evidence type="ECO:0000256" key="1">
    <source>
        <dbReference type="SAM" id="SignalP"/>
    </source>
</evidence>
<dbReference type="Proteomes" id="UP000314980">
    <property type="component" value="Unassembled WGS sequence"/>
</dbReference>
<evidence type="ECO:0000313" key="2">
    <source>
        <dbReference type="Ensembl" id="ENSLCAP00010027249.1"/>
    </source>
</evidence>
<reference evidence="3" key="1">
    <citation type="submission" date="2015-09" db="EMBL/GenBank/DDBJ databases">
        <authorList>
            <person name="Sai Rama Sridatta P."/>
        </authorList>
    </citation>
    <scope>NUCLEOTIDE SEQUENCE [LARGE SCALE GENOMIC DNA]</scope>
</reference>
<keyword evidence="1" id="KW-0732">Signal</keyword>
<dbReference type="Ensembl" id="ENSLCAT00010027826.1">
    <property type="protein sequence ID" value="ENSLCAP00010027249.1"/>
    <property type="gene ID" value="ENSLCAG00010012785.1"/>
</dbReference>
<name>A0A4W6DQX6_LATCA</name>
<organism evidence="2 3">
    <name type="scientific">Lates calcarifer</name>
    <name type="common">Barramundi</name>
    <name type="synonym">Holocentrus calcarifer</name>
    <dbReference type="NCBI Taxonomy" id="8187"/>
    <lineage>
        <taxon>Eukaryota</taxon>
        <taxon>Metazoa</taxon>
        <taxon>Chordata</taxon>
        <taxon>Craniata</taxon>
        <taxon>Vertebrata</taxon>
        <taxon>Euteleostomi</taxon>
        <taxon>Actinopterygii</taxon>
        <taxon>Neopterygii</taxon>
        <taxon>Teleostei</taxon>
        <taxon>Neoteleostei</taxon>
        <taxon>Acanthomorphata</taxon>
        <taxon>Carangaria</taxon>
        <taxon>Carangaria incertae sedis</taxon>
        <taxon>Centropomidae</taxon>
        <taxon>Lates</taxon>
    </lineage>
</organism>
<keyword evidence="3" id="KW-1185">Reference proteome</keyword>
<evidence type="ECO:0000313" key="3">
    <source>
        <dbReference type="Proteomes" id="UP000314980"/>
    </source>
</evidence>
<dbReference type="AlphaFoldDB" id="A0A4W6DQX6"/>
<accession>A0A4W6DQX6</accession>
<protein>
    <submittedName>
        <fullName evidence="2">Uncharacterized protein</fullName>
    </submittedName>
</protein>
<feature type="chain" id="PRO_5021373038" evidence="1">
    <location>
        <begin position="23"/>
        <end position="149"/>
    </location>
</feature>
<proteinExistence type="predicted"/>
<sequence>MFSFNMLLSVLALTLLVLSAEASTGGTPNHNYDLSGQALTDLYNTPVQKAEWMVRPLGNLPGIVGPVSHTGVRVTLPNGSKWLIHKGGNYGIDSQTVVTDARHMSSAWRTMMTKDFNGRKRVADFVKTGGATYNLLFNCHVASMRMMLQ</sequence>
<dbReference type="GeneTree" id="ENSGT00690000103873"/>
<gene>
    <name evidence="2" type="primary">LOC108881856</name>
</gene>
<reference evidence="2" key="3">
    <citation type="submission" date="2025-09" db="UniProtKB">
        <authorList>
            <consortium name="Ensembl"/>
        </authorList>
    </citation>
    <scope>IDENTIFICATION</scope>
</reference>